<protein>
    <recommendedName>
        <fullName evidence="2">PX domain-containing protein</fullName>
    </recommendedName>
</protein>
<feature type="domain" description="PX" evidence="2">
    <location>
        <begin position="114"/>
        <end position="227"/>
    </location>
</feature>
<dbReference type="EMBL" id="HBIV01020189">
    <property type="protein sequence ID" value="CAE0662999.1"/>
    <property type="molecule type" value="Transcribed_RNA"/>
</dbReference>
<name>A0A7S3YV89_9EUKA</name>
<dbReference type="PROSITE" id="PS50195">
    <property type="entry name" value="PX"/>
    <property type="match status" value="1"/>
</dbReference>
<dbReference type="GO" id="GO:0005768">
    <property type="term" value="C:endosome"/>
    <property type="evidence" value="ECO:0007669"/>
    <property type="project" value="TreeGrafter"/>
</dbReference>
<dbReference type="SMART" id="SM00312">
    <property type="entry name" value="PX"/>
    <property type="match status" value="1"/>
</dbReference>
<dbReference type="InterPro" id="IPR036871">
    <property type="entry name" value="PX_dom_sf"/>
</dbReference>
<dbReference type="CDD" id="cd06093">
    <property type="entry name" value="PX_domain"/>
    <property type="match status" value="1"/>
</dbReference>
<organism evidence="3">
    <name type="scientific">Lotharella globosa</name>
    <dbReference type="NCBI Taxonomy" id="91324"/>
    <lineage>
        <taxon>Eukaryota</taxon>
        <taxon>Sar</taxon>
        <taxon>Rhizaria</taxon>
        <taxon>Cercozoa</taxon>
        <taxon>Chlorarachniophyceae</taxon>
        <taxon>Lotharella</taxon>
    </lineage>
</organism>
<dbReference type="AlphaFoldDB" id="A0A7S3YV89"/>
<evidence type="ECO:0000313" key="3">
    <source>
        <dbReference type="EMBL" id="CAE0662999.1"/>
    </source>
</evidence>
<feature type="region of interest" description="Disordered" evidence="1">
    <location>
        <begin position="50"/>
        <end position="80"/>
    </location>
</feature>
<dbReference type="Gene3D" id="3.30.1520.10">
    <property type="entry name" value="Phox-like domain"/>
    <property type="match status" value="1"/>
</dbReference>
<sequence length="477" mass="53697">MSEAIEYNANDIPSQEDAEAQAAAEAAAASAAADAVAESVSATIAEAEAAVIGGNTDERISESKHETPVTDEETKESKGDVPTANAFAEKGTLEAFYMSIDSLQSTTAIQKGHHTNAVEIGDPQSVKSFSGSYTTYALTIEPRIEEVKFVRRRYSDFIWLRKWLGEAFPCIFIPPLPPKNFLAKMKSEFIEERQKGLQEFMKRVISRHPFFIHSTPFQLFISKHSNTFDRKKKDVEKAISGQTDASVASMFNSIFPRISKMEMPKEPEERVLRLKDYLTNSSKQVSALLDSSSLISTKWIDIVSHSDKVTGALKSLNKVENGYAQRPEPPRMDVVGKFESWADVIKGKPTQWSSIVVEIFKQEKLDIGAMLEVVKKWEAINKRLVKQRERVAKYNKGDGAELSDKQKAAKEKDEENLRDVVALHEICTKIMFQSEVLHYWDQKTRNFNSQVHAFFKSQLDIASKLAQVWAESKEQEA</sequence>
<dbReference type="Pfam" id="PF00787">
    <property type="entry name" value="PX"/>
    <property type="match status" value="1"/>
</dbReference>
<feature type="region of interest" description="Disordered" evidence="1">
    <location>
        <begin position="1"/>
        <end position="23"/>
    </location>
</feature>
<gene>
    <name evidence="3" type="ORF">LGLO00237_LOCUS14600</name>
</gene>
<dbReference type="PANTHER" id="PTHR10555">
    <property type="entry name" value="SORTING NEXIN"/>
    <property type="match status" value="1"/>
</dbReference>
<evidence type="ECO:0000259" key="2">
    <source>
        <dbReference type="PROSITE" id="PS50195"/>
    </source>
</evidence>
<proteinExistence type="predicted"/>
<dbReference type="SUPFAM" id="SSF64268">
    <property type="entry name" value="PX domain"/>
    <property type="match status" value="1"/>
</dbReference>
<dbReference type="InterPro" id="IPR001683">
    <property type="entry name" value="PX_dom"/>
</dbReference>
<accession>A0A7S3YV89</accession>
<dbReference type="GO" id="GO:0035091">
    <property type="term" value="F:phosphatidylinositol binding"/>
    <property type="evidence" value="ECO:0007669"/>
    <property type="project" value="InterPro"/>
</dbReference>
<evidence type="ECO:0000256" key="1">
    <source>
        <dbReference type="SAM" id="MobiDB-lite"/>
    </source>
</evidence>
<feature type="compositionally biased region" description="Basic and acidic residues" evidence="1">
    <location>
        <begin position="56"/>
        <end position="68"/>
    </location>
</feature>
<dbReference type="PANTHER" id="PTHR10555:SF170">
    <property type="entry name" value="FI18122P1"/>
    <property type="match status" value="1"/>
</dbReference>
<reference evidence="3" key="1">
    <citation type="submission" date="2021-01" db="EMBL/GenBank/DDBJ databases">
        <authorList>
            <person name="Corre E."/>
            <person name="Pelletier E."/>
            <person name="Niang G."/>
            <person name="Scheremetjew M."/>
            <person name="Finn R."/>
            <person name="Kale V."/>
            <person name="Holt S."/>
            <person name="Cochrane G."/>
            <person name="Meng A."/>
            <person name="Brown T."/>
            <person name="Cohen L."/>
        </authorList>
    </citation>
    <scope>NUCLEOTIDE SEQUENCE</scope>
    <source>
        <strain evidence="3">CCCM811</strain>
    </source>
</reference>